<proteinExistence type="predicted"/>
<dbReference type="PANTHER" id="PTHR30154">
    <property type="entry name" value="LEUCINE-RESPONSIVE REGULATORY PROTEIN"/>
    <property type="match status" value="1"/>
</dbReference>
<dbReference type="PANTHER" id="PTHR30154:SF34">
    <property type="entry name" value="TRANSCRIPTIONAL REGULATOR AZLB"/>
    <property type="match status" value="1"/>
</dbReference>
<dbReference type="InterPro" id="IPR036388">
    <property type="entry name" value="WH-like_DNA-bd_sf"/>
</dbReference>
<dbReference type="Pfam" id="PF13404">
    <property type="entry name" value="HTH_AsnC-type"/>
    <property type="match status" value="1"/>
</dbReference>
<evidence type="ECO:0000259" key="4">
    <source>
        <dbReference type="PROSITE" id="PS50956"/>
    </source>
</evidence>
<dbReference type="InterPro" id="IPR011008">
    <property type="entry name" value="Dimeric_a/b-barrel"/>
</dbReference>
<dbReference type="AlphaFoldDB" id="A0A3D9LE83"/>
<dbReference type="GO" id="GO:0043565">
    <property type="term" value="F:sequence-specific DNA binding"/>
    <property type="evidence" value="ECO:0007669"/>
    <property type="project" value="InterPro"/>
</dbReference>
<reference evidence="5 6" key="1">
    <citation type="submission" date="2018-07" db="EMBL/GenBank/DDBJ databases">
        <title>Sequencing the genomes of 1000 actinobacteria strains.</title>
        <authorList>
            <person name="Klenk H.-P."/>
        </authorList>
    </citation>
    <scope>NUCLEOTIDE SEQUENCE [LARGE SCALE GENOMIC DNA]</scope>
    <source>
        <strain evidence="5 6">DSM 14442</strain>
    </source>
</reference>
<dbReference type="InterPro" id="IPR019888">
    <property type="entry name" value="Tscrpt_reg_AsnC-like"/>
</dbReference>
<protein>
    <submittedName>
        <fullName evidence="5">DNA-binding Lrp family transcriptional regulator</fullName>
    </submittedName>
</protein>
<evidence type="ECO:0000256" key="1">
    <source>
        <dbReference type="ARBA" id="ARBA00023015"/>
    </source>
</evidence>
<organism evidence="5 6">
    <name type="scientific">Citricoccus muralis</name>
    <dbReference type="NCBI Taxonomy" id="169134"/>
    <lineage>
        <taxon>Bacteria</taxon>
        <taxon>Bacillati</taxon>
        <taxon>Actinomycetota</taxon>
        <taxon>Actinomycetes</taxon>
        <taxon>Micrococcales</taxon>
        <taxon>Micrococcaceae</taxon>
        <taxon>Citricoccus</taxon>
    </lineage>
</organism>
<dbReference type="InterPro" id="IPR019887">
    <property type="entry name" value="Tscrpt_reg_AsnC/Lrp_C"/>
</dbReference>
<feature type="domain" description="HTH asnC-type" evidence="4">
    <location>
        <begin position="1"/>
        <end position="62"/>
    </location>
</feature>
<dbReference type="InterPro" id="IPR000485">
    <property type="entry name" value="AsnC-type_HTH_dom"/>
</dbReference>
<evidence type="ECO:0000313" key="6">
    <source>
        <dbReference type="Proteomes" id="UP000256727"/>
    </source>
</evidence>
<dbReference type="Gene3D" id="3.30.70.920">
    <property type="match status" value="1"/>
</dbReference>
<keyword evidence="1" id="KW-0805">Transcription regulation</keyword>
<keyword evidence="6" id="KW-1185">Reference proteome</keyword>
<dbReference type="OrthoDB" id="166264at2"/>
<keyword evidence="2 5" id="KW-0238">DNA-binding</keyword>
<dbReference type="InterPro" id="IPR011991">
    <property type="entry name" value="ArsR-like_HTH"/>
</dbReference>
<dbReference type="Pfam" id="PF01037">
    <property type="entry name" value="AsnC_trans_reg"/>
    <property type="match status" value="1"/>
</dbReference>
<dbReference type="PRINTS" id="PR00033">
    <property type="entry name" value="HTHASNC"/>
</dbReference>
<dbReference type="GO" id="GO:0005829">
    <property type="term" value="C:cytosol"/>
    <property type="evidence" value="ECO:0007669"/>
    <property type="project" value="TreeGrafter"/>
</dbReference>
<evidence type="ECO:0000313" key="5">
    <source>
        <dbReference type="EMBL" id="REE04749.1"/>
    </source>
</evidence>
<evidence type="ECO:0000256" key="2">
    <source>
        <dbReference type="ARBA" id="ARBA00023125"/>
    </source>
</evidence>
<dbReference type="RefSeq" id="WP_115932625.1">
    <property type="nucleotide sequence ID" value="NZ_QREH01000001.1"/>
</dbReference>
<evidence type="ECO:0000256" key="3">
    <source>
        <dbReference type="ARBA" id="ARBA00023163"/>
    </source>
</evidence>
<dbReference type="CDD" id="cd00090">
    <property type="entry name" value="HTH_ARSR"/>
    <property type="match status" value="1"/>
</dbReference>
<dbReference type="InterPro" id="IPR036390">
    <property type="entry name" value="WH_DNA-bd_sf"/>
</dbReference>
<dbReference type="SUPFAM" id="SSF54909">
    <property type="entry name" value="Dimeric alpha+beta barrel"/>
    <property type="match status" value="1"/>
</dbReference>
<dbReference type="Gene3D" id="1.10.10.10">
    <property type="entry name" value="Winged helix-like DNA-binding domain superfamily/Winged helix DNA-binding domain"/>
    <property type="match status" value="1"/>
</dbReference>
<keyword evidence="3" id="KW-0804">Transcription</keyword>
<gene>
    <name evidence="5" type="ORF">C8E99_2599</name>
</gene>
<dbReference type="SUPFAM" id="SSF46785">
    <property type="entry name" value="Winged helix' DNA-binding domain"/>
    <property type="match status" value="1"/>
</dbReference>
<comment type="caution">
    <text evidence="5">The sequence shown here is derived from an EMBL/GenBank/DDBJ whole genome shotgun (WGS) entry which is preliminary data.</text>
</comment>
<dbReference type="SMART" id="SM00344">
    <property type="entry name" value="HTH_ASNC"/>
    <property type="match status" value="1"/>
</dbReference>
<dbReference type="EMBL" id="QREH01000001">
    <property type="protein sequence ID" value="REE04749.1"/>
    <property type="molecule type" value="Genomic_DNA"/>
</dbReference>
<name>A0A3D9LE83_9MICC</name>
<dbReference type="Proteomes" id="UP000256727">
    <property type="component" value="Unassembled WGS sequence"/>
</dbReference>
<dbReference type="PROSITE" id="PS50956">
    <property type="entry name" value="HTH_ASNC_2"/>
    <property type="match status" value="1"/>
</dbReference>
<accession>A0A3D9LE83</accession>
<sequence>MDAINREILSLLQEDGRMSATVLAQKVGLSLSACHRRLKDLEQSRAIERYRAVVSPEAIGLHFEAIVFVTMGRTDVETVGAFEAAAREIPEIVEAQRLFGEPDYLLRILTPDLAAYQQLYDTALGSLPGVQRLGSTMVMKRIRGGETLPIP</sequence>
<dbReference type="GO" id="GO:0043200">
    <property type="term" value="P:response to amino acid"/>
    <property type="evidence" value="ECO:0007669"/>
    <property type="project" value="TreeGrafter"/>
</dbReference>